<feature type="transmembrane region" description="Helical" evidence="1">
    <location>
        <begin position="92"/>
        <end position="109"/>
    </location>
</feature>
<dbReference type="EMBL" id="FODV01000012">
    <property type="protein sequence ID" value="SEP05610.1"/>
    <property type="molecule type" value="Genomic_DNA"/>
</dbReference>
<evidence type="ECO:0000313" key="2">
    <source>
        <dbReference type="EMBL" id="SEP05610.1"/>
    </source>
</evidence>
<protein>
    <submittedName>
        <fullName evidence="2">Uncharacterized protein</fullName>
    </submittedName>
</protein>
<evidence type="ECO:0000256" key="1">
    <source>
        <dbReference type="SAM" id="Phobius"/>
    </source>
</evidence>
<name>A0A1H8UQY1_9EURY</name>
<proteinExistence type="predicted"/>
<keyword evidence="1" id="KW-0812">Transmembrane</keyword>
<feature type="transmembrane region" description="Helical" evidence="1">
    <location>
        <begin position="151"/>
        <end position="171"/>
    </location>
</feature>
<accession>A0A1H8UQY1</accession>
<reference evidence="3" key="1">
    <citation type="submission" date="2016-10" db="EMBL/GenBank/DDBJ databases">
        <authorList>
            <person name="Varghese N."/>
            <person name="Submissions S."/>
        </authorList>
    </citation>
    <scope>NUCLEOTIDE SEQUENCE [LARGE SCALE GENOMIC DNA]</scope>
    <source>
        <strain evidence="3">CGMCC 1.10121</strain>
    </source>
</reference>
<feature type="transmembrane region" description="Helical" evidence="1">
    <location>
        <begin position="177"/>
        <end position="198"/>
    </location>
</feature>
<feature type="transmembrane region" description="Helical" evidence="1">
    <location>
        <begin position="121"/>
        <end position="139"/>
    </location>
</feature>
<gene>
    <name evidence="2" type="ORF">SAMN04487948_11249</name>
</gene>
<feature type="transmembrane region" description="Helical" evidence="1">
    <location>
        <begin position="48"/>
        <end position="71"/>
    </location>
</feature>
<feature type="transmembrane region" description="Helical" evidence="1">
    <location>
        <begin position="21"/>
        <end position="42"/>
    </location>
</feature>
<keyword evidence="3" id="KW-1185">Reference proteome</keyword>
<keyword evidence="1" id="KW-0472">Membrane</keyword>
<organism evidence="2 3">
    <name type="scientific">Halogranum amylolyticum</name>
    <dbReference type="NCBI Taxonomy" id="660520"/>
    <lineage>
        <taxon>Archaea</taxon>
        <taxon>Methanobacteriati</taxon>
        <taxon>Methanobacteriota</taxon>
        <taxon>Stenosarchaea group</taxon>
        <taxon>Halobacteria</taxon>
        <taxon>Halobacteriales</taxon>
        <taxon>Haloferacaceae</taxon>
    </lineage>
</organism>
<sequence>MSTSTVRGTVVGMGQRANPAFAVAVVFLPLAALGYAVTVASVEHHTYVHVMAGILWTGIDLFMGTVLGPVVGGLDDEQSAAVFGRLTPKTTFLLPSLAAVTIGSGLTLAQRLGWFTNAEPWLALFTAANLIPALLLIGWRLDAWRDWRWQVPFALAVVGSLAWVGLTVAALEPVDPAIAVALGIVTLLSVQGFGFLLPGEIRMYREMRSVTPDSSVIASIGTQNAMLGGVQGLFQLLLVLDMVYLRYGGFPL</sequence>
<dbReference type="Proteomes" id="UP000199126">
    <property type="component" value="Unassembled WGS sequence"/>
</dbReference>
<keyword evidence="1" id="KW-1133">Transmembrane helix</keyword>
<evidence type="ECO:0000313" key="3">
    <source>
        <dbReference type="Proteomes" id="UP000199126"/>
    </source>
</evidence>
<dbReference type="AlphaFoldDB" id="A0A1H8UQY1"/>